<dbReference type="PANTHER" id="PTHR43689">
    <property type="entry name" value="HYDROLASE"/>
    <property type="match status" value="1"/>
</dbReference>
<reference evidence="2 3" key="1">
    <citation type="submission" date="2024-09" db="EMBL/GenBank/DDBJ databases">
        <authorList>
            <person name="Sun Q."/>
            <person name="Mori K."/>
        </authorList>
    </citation>
    <scope>NUCLEOTIDE SEQUENCE [LARGE SCALE GENOMIC DNA]</scope>
    <source>
        <strain evidence="2 3">TBRC 0563</strain>
    </source>
</reference>
<dbReference type="PRINTS" id="PR00111">
    <property type="entry name" value="ABHYDROLASE"/>
</dbReference>
<keyword evidence="2" id="KW-0378">Hydrolase</keyword>
<proteinExistence type="predicted"/>
<evidence type="ECO:0000313" key="2">
    <source>
        <dbReference type="EMBL" id="MFB9831221.1"/>
    </source>
</evidence>
<dbReference type="Pfam" id="PF12697">
    <property type="entry name" value="Abhydrolase_6"/>
    <property type="match status" value="1"/>
</dbReference>
<comment type="caution">
    <text evidence="2">The sequence shown here is derived from an EMBL/GenBank/DDBJ whole genome shotgun (WGS) entry which is preliminary data.</text>
</comment>
<evidence type="ECO:0000259" key="1">
    <source>
        <dbReference type="Pfam" id="PF12697"/>
    </source>
</evidence>
<dbReference type="PANTHER" id="PTHR43689:SF8">
    <property type="entry name" value="ALPHA_BETA-HYDROLASES SUPERFAMILY PROTEIN"/>
    <property type="match status" value="1"/>
</dbReference>
<keyword evidence="3" id="KW-1185">Reference proteome</keyword>
<dbReference type="InterPro" id="IPR029058">
    <property type="entry name" value="AB_hydrolase_fold"/>
</dbReference>
<organism evidence="2 3">
    <name type="scientific">Actinoallomurus acaciae</name>
    <dbReference type="NCBI Taxonomy" id="502577"/>
    <lineage>
        <taxon>Bacteria</taxon>
        <taxon>Bacillati</taxon>
        <taxon>Actinomycetota</taxon>
        <taxon>Actinomycetes</taxon>
        <taxon>Streptosporangiales</taxon>
        <taxon>Thermomonosporaceae</taxon>
        <taxon>Actinoallomurus</taxon>
    </lineage>
</organism>
<name>A0ABV5Y871_9ACTN</name>
<evidence type="ECO:0000313" key="3">
    <source>
        <dbReference type="Proteomes" id="UP001589627"/>
    </source>
</evidence>
<sequence>MRTHGPGGMRRSFSAAGGYRLASWCTGPAAVTPVVCVHGAGVSSRPLLPLVARLGESVETWAVDLPGSGQSSRPAEPLGLTALGDVLADWLEAVELSRVCLLGSSFGCQVVTDAAVRHPGRVRSLVLVGPTADPMARTWPRTVARWLRDSVRESPRMVPLNIADYRDCGTRGALFAFRESLRDRMEDRLPAVTVPTLVVRGEHDVLVPRPWAEEVTRLVPRARLVTVPGSPHMVPFRDPEALAALVAEFVRQDAGAGG</sequence>
<dbReference type="RefSeq" id="WP_378194869.1">
    <property type="nucleotide sequence ID" value="NZ_JBHLZP010000011.1"/>
</dbReference>
<dbReference type="Gene3D" id="3.40.50.1820">
    <property type="entry name" value="alpha/beta hydrolase"/>
    <property type="match status" value="1"/>
</dbReference>
<dbReference type="EMBL" id="JBHLZP010000011">
    <property type="protein sequence ID" value="MFB9831221.1"/>
    <property type="molecule type" value="Genomic_DNA"/>
</dbReference>
<dbReference type="GO" id="GO:0016787">
    <property type="term" value="F:hydrolase activity"/>
    <property type="evidence" value="ECO:0007669"/>
    <property type="project" value="UniProtKB-KW"/>
</dbReference>
<dbReference type="Proteomes" id="UP001589627">
    <property type="component" value="Unassembled WGS sequence"/>
</dbReference>
<gene>
    <name evidence="2" type="ORF">ACFFNX_03360</name>
</gene>
<protein>
    <submittedName>
        <fullName evidence="2">Alpha/beta fold hydrolase</fullName>
    </submittedName>
</protein>
<feature type="domain" description="AB hydrolase-1" evidence="1">
    <location>
        <begin position="34"/>
        <end position="244"/>
    </location>
</feature>
<dbReference type="InterPro" id="IPR000073">
    <property type="entry name" value="AB_hydrolase_1"/>
</dbReference>
<accession>A0ABV5Y871</accession>
<dbReference type="SUPFAM" id="SSF53474">
    <property type="entry name" value="alpha/beta-Hydrolases"/>
    <property type="match status" value="1"/>
</dbReference>